<dbReference type="InterPro" id="IPR036056">
    <property type="entry name" value="Fibrinogen-like_C"/>
</dbReference>
<keyword evidence="5" id="KW-1185">Reference proteome</keyword>
<dbReference type="Gene3D" id="3.90.215.10">
    <property type="entry name" value="Gamma Fibrinogen, chain A, domain 1"/>
    <property type="match status" value="1"/>
</dbReference>
<dbReference type="AlphaFoldDB" id="A0A914BMW6"/>
<name>A0A914BMW6_PATMI</name>
<dbReference type="InterPro" id="IPR003609">
    <property type="entry name" value="Pan_app"/>
</dbReference>
<dbReference type="SUPFAM" id="SSF56496">
    <property type="entry name" value="Fibrinogen C-terminal domain-like"/>
    <property type="match status" value="1"/>
</dbReference>
<dbReference type="PANTHER" id="PTHR19143">
    <property type="entry name" value="FIBRINOGEN/TENASCIN/ANGIOPOEITIN"/>
    <property type="match status" value="1"/>
</dbReference>
<feature type="domain" description="Fibrinogen C-terminal" evidence="3">
    <location>
        <begin position="94"/>
        <end position="324"/>
    </location>
</feature>
<evidence type="ECO:0000259" key="3">
    <source>
        <dbReference type="PROSITE" id="PS51406"/>
    </source>
</evidence>
<dbReference type="EnsemblMetazoa" id="XM_038221362.1">
    <property type="protein sequence ID" value="XP_038077290.1"/>
    <property type="gene ID" value="LOC119745139"/>
</dbReference>
<evidence type="ECO:0000256" key="1">
    <source>
        <dbReference type="ARBA" id="ARBA00023157"/>
    </source>
</evidence>
<sequence>MCNHLVKPDLFGAEHRVLRGFAFQSVRVVSRAACARDCILEYRCLSINYFEEERLCELNNATRSQYQENFDILQGSFYMDYDKNTTLLEDGGQQLGVLQVASCEELLQAGLSVGHRFPSGIYSIYPNNQTTAGGGLRVYCDMETDGGGWIVFQRRQDGSMGFYLSWAAYRAGFGDLAGEFWLGNDNLRALTEGTGKSWDLRIDMEDWDGETAWAEYGDFSITGNEYVLRVNTFNKASTAQDSLLETHNGQPFSTPDHDNDGNFFLSCSSLNGGAWWYKNCHDSNLNGVYLSGSSAPYNQGIQWESWRGDSYSLKKCSMKMREII</sequence>
<dbReference type="Gene3D" id="3.50.4.10">
    <property type="entry name" value="Hepatocyte Growth Factor"/>
    <property type="match status" value="1"/>
</dbReference>
<dbReference type="PANTHER" id="PTHR19143:SF458">
    <property type="entry name" value="FIBRINOGEN C-TERMINAL DOMAIN-CONTAINING PROTEIN-RELATED"/>
    <property type="match status" value="1"/>
</dbReference>
<dbReference type="GeneID" id="119745139"/>
<dbReference type="PROSITE" id="PS50948">
    <property type="entry name" value="PAN"/>
    <property type="match status" value="1"/>
</dbReference>
<evidence type="ECO:0008006" key="6">
    <source>
        <dbReference type="Google" id="ProtNLM"/>
    </source>
</evidence>
<evidence type="ECO:0000313" key="5">
    <source>
        <dbReference type="Proteomes" id="UP000887568"/>
    </source>
</evidence>
<keyword evidence="1" id="KW-1015">Disulfide bond</keyword>
<dbReference type="PROSITE" id="PS00514">
    <property type="entry name" value="FIBRINOGEN_C_1"/>
    <property type="match status" value="1"/>
</dbReference>
<dbReference type="OMA" id="CILEYRC"/>
<proteinExistence type="predicted"/>
<evidence type="ECO:0000313" key="4">
    <source>
        <dbReference type="EnsemblMetazoa" id="XP_038077290.1"/>
    </source>
</evidence>
<dbReference type="InterPro" id="IPR050373">
    <property type="entry name" value="Fibrinogen_C-term_domain"/>
</dbReference>
<dbReference type="Proteomes" id="UP000887568">
    <property type="component" value="Unplaced"/>
</dbReference>
<dbReference type="InterPro" id="IPR002181">
    <property type="entry name" value="Fibrinogen_a/b/g_C_dom"/>
</dbReference>
<dbReference type="GO" id="GO:0005615">
    <property type="term" value="C:extracellular space"/>
    <property type="evidence" value="ECO:0007669"/>
    <property type="project" value="TreeGrafter"/>
</dbReference>
<accession>A0A914BMW6</accession>
<reference evidence="4" key="1">
    <citation type="submission" date="2022-11" db="UniProtKB">
        <authorList>
            <consortium name="EnsemblMetazoa"/>
        </authorList>
    </citation>
    <scope>IDENTIFICATION</scope>
</reference>
<dbReference type="SMART" id="SM00186">
    <property type="entry name" value="FBG"/>
    <property type="match status" value="1"/>
</dbReference>
<feature type="domain" description="Apple" evidence="2">
    <location>
        <begin position="2"/>
        <end position="86"/>
    </location>
</feature>
<dbReference type="CDD" id="cd00087">
    <property type="entry name" value="FReD"/>
    <property type="match status" value="1"/>
</dbReference>
<dbReference type="InterPro" id="IPR014716">
    <property type="entry name" value="Fibrinogen_a/b/g_C_1"/>
</dbReference>
<dbReference type="Pfam" id="PF00024">
    <property type="entry name" value="PAN_1"/>
    <property type="match status" value="1"/>
</dbReference>
<dbReference type="Pfam" id="PF00147">
    <property type="entry name" value="Fibrinogen_C"/>
    <property type="match status" value="1"/>
</dbReference>
<organism evidence="4 5">
    <name type="scientific">Patiria miniata</name>
    <name type="common">Bat star</name>
    <name type="synonym">Asterina miniata</name>
    <dbReference type="NCBI Taxonomy" id="46514"/>
    <lineage>
        <taxon>Eukaryota</taxon>
        <taxon>Metazoa</taxon>
        <taxon>Echinodermata</taxon>
        <taxon>Eleutherozoa</taxon>
        <taxon>Asterozoa</taxon>
        <taxon>Asteroidea</taxon>
        <taxon>Valvatacea</taxon>
        <taxon>Valvatida</taxon>
        <taxon>Asterinidae</taxon>
        <taxon>Patiria</taxon>
    </lineage>
</organism>
<dbReference type="NCBIfam" id="NF040941">
    <property type="entry name" value="GGGWT_bact"/>
    <property type="match status" value="1"/>
</dbReference>
<dbReference type="CDD" id="cd01099">
    <property type="entry name" value="PAN_AP_HGF"/>
    <property type="match status" value="1"/>
</dbReference>
<dbReference type="SUPFAM" id="SSF57414">
    <property type="entry name" value="Hairpin loop containing domain-like"/>
    <property type="match status" value="1"/>
</dbReference>
<dbReference type="OrthoDB" id="6038967at2759"/>
<dbReference type="PROSITE" id="PS51406">
    <property type="entry name" value="FIBRINOGEN_C_2"/>
    <property type="match status" value="1"/>
</dbReference>
<dbReference type="InterPro" id="IPR020837">
    <property type="entry name" value="Fibrinogen_CS"/>
</dbReference>
<evidence type="ECO:0000259" key="2">
    <source>
        <dbReference type="PROSITE" id="PS50948"/>
    </source>
</evidence>
<protein>
    <recommendedName>
        <fullName evidence="6">Fibrinogen C-terminal domain-containing protein</fullName>
    </recommendedName>
</protein>
<dbReference type="RefSeq" id="XP_038077290.1">
    <property type="nucleotide sequence ID" value="XM_038221362.1"/>
</dbReference>